<dbReference type="Gene3D" id="3.90.550.10">
    <property type="entry name" value="Spore Coat Polysaccharide Biosynthesis Protein SpsA, Chain A"/>
    <property type="match status" value="1"/>
</dbReference>
<name>C8NHA3_9LACT</name>
<keyword evidence="2 5" id="KW-0812">Transmembrane</keyword>
<dbReference type="PANTHER" id="PTHR10859:SF114">
    <property type="entry name" value="DOLICHOL-PHOSPHATE MANNOSYLTRANSFERASE"/>
    <property type="match status" value="1"/>
</dbReference>
<accession>C8NHA3</accession>
<sequence length="368" mass="41522">MVQIIVNQTERGSSPNRRAVTTMKTIVIIPAYEPEEKLIPLTQQLIAKNLEVIVVDDGSGENYLPIFTKLTGATVLTHPENKGKGEALKTAYRYIKETHAHEEVAIVTADSDGQHSPEDIVRIANRAALEQDSLVLGVRNFDASHVPLRSRLGNKITLKIFELTSGTKLSDTQTGLRGFSSTHLDKMLEISGSRFEYEMNVLMVWAKEKRPFCELDIQTIYENKNEGSHFNPLHDSFRIYKEIFQFALSSFLSFFLDYTLYAFQIFIGVPLVTANVIARMISAGFNFFVNKKFVFASDKPFLKELGGYILLASFSLTLNTLILMGLSYGLGIGPFIGKIMTEIGMFFFNWFVQKKLIFGQEKGVHYVK</sequence>
<dbReference type="GO" id="GO:0016757">
    <property type="term" value="F:glycosyltransferase activity"/>
    <property type="evidence" value="ECO:0007669"/>
    <property type="project" value="UniProtKB-KW"/>
</dbReference>
<evidence type="ECO:0000259" key="6">
    <source>
        <dbReference type="Pfam" id="PF00535"/>
    </source>
</evidence>
<evidence type="ECO:0000256" key="5">
    <source>
        <dbReference type="SAM" id="Phobius"/>
    </source>
</evidence>
<reference evidence="8 9" key="1">
    <citation type="submission" date="2009-08" db="EMBL/GenBank/DDBJ databases">
        <authorList>
            <person name="Muzny D."/>
            <person name="Qin X."/>
            <person name="Deng J."/>
            <person name="Jiang H."/>
            <person name="Liu Y."/>
            <person name="Qu J."/>
            <person name="Song X.-Z."/>
            <person name="Zhang L."/>
            <person name="Thornton R."/>
            <person name="Coyle M."/>
            <person name="Francisco L."/>
            <person name="Jackson L."/>
            <person name="Javaid M."/>
            <person name="Korchina V."/>
            <person name="Kovar C."/>
            <person name="Mata R."/>
            <person name="Mathew T."/>
            <person name="Ngo R."/>
            <person name="Nguyen L."/>
            <person name="Nguyen N."/>
            <person name="Okwuonu G."/>
            <person name="Ongeri F."/>
            <person name="Pham C."/>
            <person name="Simmons D."/>
            <person name="Wilczek-Boney K."/>
            <person name="Hale W."/>
            <person name="Jakkamsetti A."/>
            <person name="Pham P."/>
            <person name="Ruth R."/>
            <person name="San Lucas F."/>
            <person name="Warren J."/>
            <person name="Zhang J."/>
            <person name="Zhao Z."/>
            <person name="Zhou C."/>
            <person name="Zhu D."/>
            <person name="Lee S."/>
            <person name="Bess C."/>
            <person name="Blankenburg K."/>
            <person name="Forbes L."/>
            <person name="Fu Q."/>
            <person name="Gubbala S."/>
            <person name="Hirani K."/>
            <person name="Jayaseelan J.C."/>
            <person name="Lara F."/>
            <person name="Munidasa M."/>
            <person name="Palculict T."/>
            <person name="Patil S."/>
            <person name="Pu L.-L."/>
            <person name="Saada N."/>
            <person name="Tang L."/>
            <person name="Weissenberger G."/>
            <person name="Zhu Y."/>
            <person name="Hemphill L."/>
            <person name="Shang Y."/>
            <person name="Youmans B."/>
            <person name="Ayvaz T."/>
            <person name="Ross M."/>
            <person name="Santibanez J."/>
            <person name="Aqrawi P."/>
            <person name="Gross S."/>
            <person name="Joshi V."/>
            <person name="Fowler G."/>
            <person name="Nazareth L."/>
            <person name="Reid J."/>
            <person name="Worley K."/>
            <person name="Petrosino J."/>
            <person name="Highlander S."/>
            <person name="Gibbs R."/>
        </authorList>
    </citation>
    <scope>NUCLEOTIDE SEQUENCE [LARGE SCALE GENOMIC DNA]</scope>
    <source>
        <strain evidence="8 9">ATCC 49175</strain>
    </source>
</reference>
<proteinExistence type="predicted"/>
<keyword evidence="3 5" id="KW-1133">Transmembrane helix</keyword>
<dbReference type="GO" id="GO:0006487">
    <property type="term" value="P:protein N-linked glycosylation"/>
    <property type="evidence" value="ECO:0007669"/>
    <property type="project" value="TreeGrafter"/>
</dbReference>
<dbReference type="EC" id="2.4.-.-" evidence="8"/>
<dbReference type="eggNOG" id="COG1216">
    <property type="taxonomic scope" value="Bacteria"/>
</dbReference>
<evidence type="ECO:0000256" key="3">
    <source>
        <dbReference type="ARBA" id="ARBA00022989"/>
    </source>
</evidence>
<feature type="transmembrane region" description="Helical" evidence="5">
    <location>
        <begin position="267"/>
        <end position="288"/>
    </location>
</feature>
<dbReference type="InterPro" id="IPR007267">
    <property type="entry name" value="GtrA_DPMS_TM"/>
</dbReference>
<dbReference type="InterPro" id="IPR029044">
    <property type="entry name" value="Nucleotide-diphossugar_trans"/>
</dbReference>
<feature type="transmembrane region" description="Helical" evidence="5">
    <location>
        <begin position="335"/>
        <end position="352"/>
    </location>
</feature>
<keyword evidence="8" id="KW-0808">Transferase</keyword>
<keyword evidence="8" id="KW-0328">Glycosyltransferase</keyword>
<dbReference type="Pfam" id="PF00535">
    <property type="entry name" value="Glycos_transf_2"/>
    <property type="match status" value="1"/>
</dbReference>
<evidence type="ECO:0000313" key="8">
    <source>
        <dbReference type="EMBL" id="EEW37080.1"/>
    </source>
</evidence>
<evidence type="ECO:0000256" key="1">
    <source>
        <dbReference type="ARBA" id="ARBA00004141"/>
    </source>
</evidence>
<dbReference type="eggNOG" id="COG2246">
    <property type="taxonomic scope" value="Bacteria"/>
</dbReference>
<keyword evidence="4 5" id="KW-0472">Membrane</keyword>
<dbReference type="GO" id="GO:0000271">
    <property type="term" value="P:polysaccharide biosynthetic process"/>
    <property type="evidence" value="ECO:0007669"/>
    <property type="project" value="InterPro"/>
</dbReference>
<dbReference type="SUPFAM" id="SSF53448">
    <property type="entry name" value="Nucleotide-diphospho-sugar transferases"/>
    <property type="match status" value="1"/>
</dbReference>
<dbReference type="GO" id="GO:0016020">
    <property type="term" value="C:membrane"/>
    <property type="evidence" value="ECO:0007669"/>
    <property type="project" value="UniProtKB-SubCell"/>
</dbReference>
<comment type="subcellular location">
    <subcellularLocation>
        <location evidence="1">Membrane</location>
        <topology evidence="1">Multi-pass membrane protein</topology>
    </subcellularLocation>
</comment>
<dbReference type="Pfam" id="PF04138">
    <property type="entry name" value="GtrA_DPMS_TM"/>
    <property type="match status" value="1"/>
</dbReference>
<comment type="caution">
    <text evidence="8">The sequence shown here is derived from an EMBL/GenBank/DDBJ whole genome shotgun (WGS) entry which is preliminary data.</text>
</comment>
<evidence type="ECO:0000256" key="2">
    <source>
        <dbReference type="ARBA" id="ARBA00022692"/>
    </source>
</evidence>
<dbReference type="Proteomes" id="UP000005926">
    <property type="component" value="Unassembled WGS sequence"/>
</dbReference>
<evidence type="ECO:0000259" key="7">
    <source>
        <dbReference type="Pfam" id="PF04138"/>
    </source>
</evidence>
<evidence type="ECO:0000256" key="4">
    <source>
        <dbReference type="ARBA" id="ARBA00023136"/>
    </source>
</evidence>
<feature type="domain" description="GtrA/DPMS transmembrane" evidence="7">
    <location>
        <begin position="245"/>
        <end position="358"/>
    </location>
</feature>
<dbReference type="EMBL" id="ACKZ01000020">
    <property type="protein sequence ID" value="EEW37080.1"/>
    <property type="molecule type" value="Genomic_DNA"/>
</dbReference>
<keyword evidence="9" id="KW-1185">Reference proteome</keyword>
<dbReference type="CDD" id="cd04179">
    <property type="entry name" value="DPM_DPG-synthase_like"/>
    <property type="match status" value="1"/>
</dbReference>
<gene>
    <name evidence="8" type="ORF">HMPREF0444_1298</name>
</gene>
<protein>
    <submittedName>
        <fullName evidence="8">Glycosyltransferase, group 2 family protein</fullName>
        <ecNumber evidence="8">2.4.-.-</ecNumber>
    </submittedName>
</protein>
<dbReference type="AlphaFoldDB" id="C8NHA3"/>
<dbReference type="PANTHER" id="PTHR10859">
    <property type="entry name" value="GLYCOSYL TRANSFERASE"/>
    <property type="match status" value="1"/>
</dbReference>
<feature type="transmembrane region" description="Helical" evidence="5">
    <location>
        <begin position="308"/>
        <end position="329"/>
    </location>
</feature>
<evidence type="ECO:0000313" key="9">
    <source>
        <dbReference type="Proteomes" id="UP000005926"/>
    </source>
</evidence>
<dbReference type="InterPro" id="IPR001173">
    <property type="entry name" value="Glyco_trans_2-like"/>
</dbReference>
<dbReference type="STRING" id="638301.HMPREF0444_1298"/>
<dbReference type="HOGENOM" id="CLU_033536_2_0_9"/>
<feature type="domain" description="Glycosyltransferase 2-like" evidence="6">
    <location>
        <begin position="27"/>
        <end position="178"/>
    </location>
</feature>
<organism evidence="8 9">
    <name type="scientific">Granulicatella adiacens ATCC 49175</name>
    <dbReference type="NCBI Taxonomy" id="638301"/>
    <lineage>
        <taxon>Bacteria</taxon>
        <taxon>Bacillati</taxon>
        <taxon>Bacillota</taxon>
        <taxon>Bacilli</taxon>
        <taxon>Lactobacillales</taxon>
        <taxon>Carnobacteriaceae</taxon>
        <taxon>Granulicatella</taxon>
    </lineage>
</organism>